<keyword evidence="3" id="KW-1185">Reference proteome</keyword>
<accession>A0A4R8VAN6</accession>
<evidence type="ECO:0000313" key="3">
    <source>
        <dbReference type="Proteomes" id="UP000298488"/>
    </source>
</evidence>
<name>A0A4R8VAN6_9MICO</name>
<comment type="caution">
    <text evidence="2">The sequence shown here is derived from an EMBL/GenBank/DDBJ whole genome shotgun (WGS) entry which is preliminary data.</text>
</comment>
<feature type="compositionally biased region" description="Basic and acidic residues" evidence="1">
    <location>
        <begin position="13"/>
        <end position="22"/>
    </location>
</feature>
<evidence type="ECO:0000256" key="1">
    <source>
        <dbReference type="SAM" id="MobiDB-lite"/>
    </source>
</evidence>
<dbReference type="AlphaFoldDB" id="A0A4R8VAN6"/>
<evidence type="ECO:0000313" key="2">
    <source>
        <dbReference type="EMBL" id="TFB80321.1"/>
    </source>
</evidence>
<gene>
    <name evidence="2" type="ORF">E3N84_09950</name>
</gene>
<organism evidence="2 3">
    <name type="scientific">Terrimesophilobacter mesophilus</name>
    <dbReference type="NCBI Taxonomy" id="433647"/>
    <lineage>
        <taxon>Bacteria</taxon>
        <taxon>Bacillati</taxon>
        <taxon>Actinomycetota</taxon>
        <taxon>Actinomycetes</taxon>
        <taxon>Micrococcales</taxon>
        <taxon>Microbacteriaceae</taxon>
        <taxon>Terrimesophilobacter</taxon>
    </lineage>
</organism>
<protein>
    <submittedName>
        <fullName evidence="2">Uncharacterized protein</fullName>
    </submittedName>
</protein>
<sequence>MPSPSETNPMNHPEQERRDLWEATTEQRERIRRGYSSYYQSAFTAFLTLPDTRLESPQLLDEFETRHVGSFATLQEACEEYLRNIGWLAAADKYLAAIPEETPPVFWDYNRITKQLDSIYHVIPAEGEIHVFTRRS</sequence>
<dbReference type="EMBL" id="SOFI01000003">
    <property type="protein sequence ID" value="TFB80321.1"/>
    <property type="molecule type" value="Genomic_DNA"/>
</dbReference>
<dbReference type="RefSeq" id="WP_134542279.1">
    <property type="nucleotide sequence ID" value="NZ_PJJX01000002.1"/>
</dbReference>
<feature type="compositionally biased region" description="Polar residues" evidence="1">
    <location>
        <begin position="1"/>
        <end position="10"/>
    </location>
</feature>
<reference evidence="2 3" key="1">
    <citation type="submission" date="2019-03" db="EMBL/GenBank/DDBJ databases">
        <title>Genomics of glacier-inhabiting Cryobacterium strains.</title>
        <authorList>
            <person name="Liu Q."/>
            <person name="Xin Y.-H."/>
        </authorList>
    </citation>
    <scope>NUCLEOTIDE SEQUENCE [LARGE SCALE GENOMIC DNA]</scope>
    <source>
        <strain evidence="2 3">CGMCC 1.10440</strain>
    </source>
</reference>
<proteinExistence type="predicted"/>
<feature type="region of interest" description="Disordered" evidence="1">
    <location>
        <begin position="1"/>
        <end position="22"/>
    </location>
</feature>
<dbReference type="Proteomes" id="UP000298488">
    <property type="component" value="Unassembled WGS sequence"/>
</dbReference>